<reference evidence="4" key="2">
    <citation type="submission" date="2019-06" db="EMBL/GenBank/DDBJ databases">
        <title>Co-occurence of chitin degradation, pigmentation and bioactivity in marine Pseudoalteromonas.</title>
        <authorList>
            <person name="Sonnenschein E.C."/>
            <person name="Bech P.K."/>
        </authorList>
    </citation>
    <scope>NUCLEOTIDE SEQUENCE [LARGE SCALE GENOMIC DNA]</scope>
    <source>
        <strain evidence="4">S2231</strain>
        <strain evidence="1">S2233</strain>
    </source>
</reference>
<evidence type="ECO:0000313" key="2">
    <source>
        <dbReference type="EMBL" id="TMP59852.1"/>
    </source>
</evidence>
<evidence type="ECO:0000313" key="1">
    <source>
        <dbReference type="EMBL" id="TMP45026.1"/>
    </source>
</evidence>
<reference evidence="2" key="3">
    <citation type="submission" date="2019-09" db="EMBL/GenBank/DDBJ databases">
        <title>Co-occurence of chitin degradation, pigmentation and bioactivity in marine Pseudoalteromonas.</title>
        <authorList>
            <person name="Sonnenschein E.C."/>
            <person name="Bech P.K."/>
        </authorList>
    </citation>
    <scope>NUCLEOTIDE SEQUENCE</scope>
    <source>
        <strain evidence="2">S2231</strain>
        <strain evidence="3">S2233</strain>
    </source>
</reference>
<dbReference type="EMBL" id="PNCL01000038">
    <property type="protein sequence ID" value="TMP59852.1"/>
    <property type="molecule type" value="Genomic_DNA"/>
</dbReference>
<evidence type="ECO:0000313" key="3">
    <source>
        <dbReference type="Proteomes" id="UP000305730"/>
    </source>
</evidence>
<reference evidence="3 4" key="1">
    <citation type="submission" date="2017-12" db="EMBL/GenBank/DDBJ databases">
        <authorList>
            <person name="Paulsen S."/>
            <person name="Gram L.K."/>
        </authorList>
    </citation>
    <scope>NUCLEOTIDE SEQUENCE [LARGE SCALE GENOMIC DNA]</scope>
    <source>
        <strain evidence="2 4">S2231</strain>
        <strain evidence="1 3">S2233</strain>
    </source>
</reference>
<comment type="caution">
    <text evidence="2">The sequence shown here is derived from an EMBL/GenBank/DDBJ whole genome shotgun (WGS) entry which is preliminary data.</text>
</comment>
<organism evidence="2 4">
    <name type="scientific">Pseudoalteromonas citrea</name>
    <dbReference type="NCBI Taxonomy" id="43655"/>
    <lineage>
        <taxon>Bacteria</taxon>
        <taxon>Pseudomonadati</taxon>
        <taxon>Pseudomonadota</taxon>
        <taxon>Gammaproteobacteria</taxon>
        <taxon>Alteromonadales</taxon>
        <taxon>Pseudoalteromonadaceae</taxon>
        <taxon>Pseudoalteromonas</taxon>
    </lineage>
</organism>
<gene>
    <name evidence="2" type="ORF">CWB96_08225</name>
    <name evidence="1" type="ORF">CWB97_04245</name>
</gene>
<dbReference type="EMBL" id="PNCK01000018">
    <property type="protein sequence ID" value="TMP45026.1"/>
    <property type="molecule type" value="Genomic_DNA"/>
</dbReference>
<accession>A0A5S3XQL6</accession>
<dbReference type="Proteomes" id="UP000307706">
    <property type="component" value="Unassembled WGS sequence"/>
</dbReference>
<dbReference type="SUPFAM" id="SSF56935">
    <property type="entry name" value="Porins"/>
    <property type="match status" value="1"/>
</dbReference>
<dbReference type="OrthoDB" id="197869at2"/>
<protein>
    <recommendedName>
        <fullName evidence="5">Porin</fullName>
    </recommendedName>
</protein>
<dbReference type="Proteomes" id="UP000305730">
    <property type="component" value="Unassembled WGS sequence"/>
</dbReference>
<sequence length="403" mass="46094">MRLLAALLFFTHFTAECSTFNFDGFANLSLTTSSSDTAKIRHLISQPHGVRDNEIGLYNSSIGMQLEWQYSARWQTVIQAALKDQEKHNLDTLTQLAFIRFMPTANWTLRAGRTGLDLFMMTEYRDIGYSFTHEHLPTEFYAIIPHQNIDGIDARYKTPTSLGLLGLHAFVGRSTAPIVSDDNFYWNAELANIQGLTIDLERHNWLYRINYTQSKSGNENAQQKQLKDAIAHVPVQIWPSQPHLQDSLNIVGKQFNYGAIGVRYDNATWLIQSELSYINSNSEVLNHLRSGYFSIGKRFNQHTLMATASIAKSNNQVPEPPLVSNPELDYLYQSIIRHTNFYLIDQNTLSLTWRMELNNTSALKVQIDHTNVQQLPSAFYLHKPSTNPDNRFNTLGISLNWVF</sequence>
<name>A0A5S3XQL6_9GAMM</name>
<evidence type="ECO:0000313" key="4">
    <source>
        <dbReference type="Proteomes" id="UP000307706"/>
    </source>
</evidence>
<proteinExistence type="predicted"/>
<evidence type="ECO:0008006" key="5">
    <source>
        <dbReference type="Google" id="ProtNLM"/>
    </source>
</evidence>
<dbReference type="RefSeq" id="WP_138595270.1">
    <property type="nucleotide sequence ID" value="NZ_PNCK01000018.1"/>
</dbReference>
<keyword evidence="3" id="KW-1185">Reference proteome</keyword>
<dbReference type="AlphaFoldDB" id="A0A5S3XQL6"/>